<dbReference type="InterPro" id="IPR004087">
    <property type="entry name" value="KH_dom"/>
</dbReference>
<dbReference type="Pfam" id="PF12072">
    <property type="entry name" value="RNase_Y_N"/>
    <property type="match status" value="1"/>
</dbReference>
<comment type="similarity">
    <text evidence="5">Belongs to the RNase Y family.</text>
</comment>
<dbReference type="eggNOG" id="COG1196">
    <property type="taxonomic scope" value="Bacteria"/>
</dbReference>
<dbReference type="OrthoDB" id="9803205at2"/>
<dbReference type="Pfam" id="PF01966">
    <property type="entry name" value="HD"/>
    <property type="match status" value="1"/>
</dbReference>
<evidence type="ECO:0000256" key="2">
    <source>
        <dbReference type="ARBA" id="ARBA00022759"/>
    </source>
</evidence>
<dbReference type="GO" id="GO:0005886">
    <property type="term" value="C:plasma membrane"/>
    <property type="evidence" value="ECO:0007669"/>
    <property type="project" value="UniProtKB-UniRule"/>
</dbReference>
<dbReference type="GO" id="GO:0006402">
    <property type="term" value="P:mRNA catabolic process"/>
    <property type="evidence" value="ECO:0007669"/>
    <property type="project" value="UniProtKB-UniRule"/>
</dbReference>
<feature type="domain" description="HD" evidence="8">
    <location>
        <begin position="374"/>
        <end position="467"/>
    </location>
</feature>
<evidence type="ECO:0000313" key="9">
    <source>
        <dbReference type="EMBL" id="ACY47515.1"/>
    </source>
</evidence>
<dbReference type="Pfam" id="PF00013">
    <property type="entry name" value="KH_1"/>
    <property type="match status" value="1"/>
</dbReference>
<sequence length="558" mass="62721">MELLWIAGLALLAVGAGIALDRWLLTRSLKSAREQARKILAEAEAQAQAYQQEHLEKAQEALRRERQAFEQEQAEARKALQQAQERLAERQEALNRRTFRVNEREKTLAKAAEAIEALRREADANFRQAEALHQQAQALFESLRRQQEALAQRETEVNRLQEELTAKQAELDRTLEEQLRRLEQIAGMSRQEAKEALMAQLVEEAKLEAASMIKEIRDEARLKANREARKIILTAIQRTAASHAIENTVSVVNIQSDEMKGRIIGREGRNIRAFEAATGVEVIVDDTPEAVILSAFNPIRREIARLALTKLIQDGRIHPARIEEVVEKATAEIEEEIMETGERTVIDLNLHGIHPELIRLIGRMRYRTSYGQNLLAHSIETARIASLIAAELGLDADKARRAGLLHDIGKVVEEEIDRPHALVGMELCRKYREDPEVCNAVGAHHDEIEMTTLIAPIVQAADAISGARPGARREALEAYIKRLEKLEALAASFPGVERVYAIQAGREVRVIVNHSLVSDAQAEQLALDISKKIQSEMQYPGQIKVTVIREVRSVAYAK</sequence>
<dbReference type="PROSITE" id="PS50084">
    <property type="entry name" value="KH_TYPE_1"/>
    <property type="match status" value="1"/>
</dbReference>
<proteinExistence type="inferred from homology"/>
<evidence type="ECO:0000256" key="5">
    <source>
        <dbReference type="HAMAP-Rule" id="MF_00335"/>
    </source>
</evidence>
<dbReference type="HAMAP" id="MF_00335">
    <property type="entry name" value="RNase_Y"/>
    <property type="match status" value="1"/>
</dbReference>
<dbReference type="EMBL" id="CP001807">
    <property type="protein sequence ID" value="ACY47515.1"/>
    <property type="molecule type" value="Genomic_DNA"/>
</dbReference>
<dbReference type="SMART" id="SM00471">
    <property type="entry name" value="HDc"/>
    <property type="match status" value="1"/>
</dbReference>
<dbReference type="GO" id="GO:0003723">
    <property type="term" value="F:RNA binding"/>
    <property type="evidence" value="ECO:0007669"/>
    <property type="project" value="UniProtKB-UniRule"/>
</dbReference>
<dbReference type="CDD" id="cd22431">
    <property type="entry name" value="KH-I_RNaseY"/>
    <property type="match status" value="1"/>
</dbReference>
<dbReference type="AlphaFoldDB" id="D0MFI8"/>
<name>D0MFI8_RHOM4</name>
<dbReference type="SUPFAM" id="SSF54791">
    <property type="entry name" value="Eukaryotic type KH-domain (KH-domain type I)"/>
    <property type="match status" value="1"/>
</dbReference>
<dbReference type="InterPro" id="IPR006674">
    <property type="entry name" value="HD_domain"/>
</dbReference>
<dbReference type="InterPro" id="IPR036612">
    <property type="entry name" value="KH_dom_type_1_sf"/>
</dbReference>
<evidence type="ECO:0000256" key="3">
    <source>
        <dbReference type="ARBA" id="ARBA00022801"/>
    </source>
</evidence>
<dbReference type="Gene3D" id="3.30.1370.10">
    <property type="entry name" value="K Homology domain, type 1"/>
    <property type="match status" value="1"/>
</dbReference>
<keyword evidence="2 5" id="KW-0255">Endonuclease</keyword>
<dbReference type="GO" id="GO:0016787">
    <property type="term" value="F:hydrolase activity"/>
    <property type="evidence" value="ECO:0007669"/>
    <property type="project" value="UniProtKB-KW"/>
</dbReference>
<feature type="coiled-coil region" evidence="7">
    <location>
        <begin position="26"/>
        <end position="181"/>
    </location>
</feature>
<dbReference type="FunFam" id="1.10.3210.10:FF:000013">
    <property type="entry name" value="Ribonuclease Y"/>
    <property type="match status" value="1"/>
</dbReference>
<comment type="function">
    <text evidence="5">Endoribonuclease that initiates mRNA decay.</text>
</comment>
<dbReference type="SMART" id="SM00322">
    <property type="entry name" value="KH"/>
    <property type="match status" value="1"/>
</dbReference>
<gene>
    <name evidence="5" type="primary">rny</name>
    <name evidence="9" type="ordered locus">Rmar_0615</name>
</gene>
<dbReference type="PANTHER" id="PTHR12826">
    <property type="entry name" value="RIBONUCLEASE Y"/>
    <property type="match status" value="1"/>
</dbReference>
<dbReference type="RefSeq" id="WP_012843127.1">
    <property type="nucleotide sequence ID" value="NC_013501.1"/>
</dbReference>
<keyword evidence="4 5" id="KW-0694">RNA-binding</keyword>
<evidence type="ECO:0000256" key="4">
    <source>
        <dbReference type="ARBA" id="ARBA00022884"/>
    </source>
</evidence>
<dbReference type="KEGG" id="rmr:Rmar_0615"/>
<protein>
    <recommendedName>
        <fullName evidence="5 6">Ribonuclease Y</fullName>
        <shortName evidence="5">RNase Y</shortName>
        <ecNumber evidence="5 6">3.1.-.-</ecNumber>
    </recommendedName>
</protein>
<reference evidence="9 10" key="1">
    <citation type="journal article" date="2009" name="Stand. Genomic Sci.">
        <title>Complete genome sequence of Rhodothermus marinus type strain (R-10).</title>
        <authorList>
            <person name="Nolan M."/>
            <person name="Tindall B.J."/>
            <person name="Pomrenke H."/>
            <person name="Lapidus A."/>
            <person name="Copeland A."/>
            <person name="Glavina Del Rio T."/>
            <person name="Lucas S."/>
            <person name="Chen F."/>
            <person name="Tice H."/>
            <person name="Cheng J.F."/>
            <person name="Saunders E."/>
            <person name="Han C."/>
            <person name="Bruce D."/>
            <person name="Goodwin L."/>
            <person name="Chain P."/>
            <person name="Pitluck S."/>
            <person name="Ovchinikova G."/>
            <person name="Pati A."/>
            <person name="Ivanova N."/>
            <person name="Mavromatis K."/>
            <person name="Chen A."/>
            <person name="Palaniappan K."/>
            <person name="Land M."/>
            <person name="Hauser L."/>
            <person name="Chang Y.J."/>
            <person name="Jeffries C.D."/>
            <person name="Brettin T."/>
            <person name="Goker M."/>
            <person name="Bristow J."/>
            <person name="Eisen J.A."/>
            <person name="Markowitz V."/>
            <person name="Hugenholtz P."/>
            <person name="Kyrpides N.C."/>
            <person name="Klenk H.P."/>
            <person name="Detter J.C."/>
        </authorList>
    </citation>
    <scope>NUCLEOTIDE SEQUENCE [LARGE SCALE GENOMIC DNA]</scope>
    <source>
        <strain evidence="10">ATCC 43812 / DSM 4252 / R-10</strain>
    </source>
</reference>
<keyword evidence="7" id="KW-0175">Coiled coil</keyword>
<dbReference type="EC" id="3.1.-.-" evidence="5 6"/>
<keyword evidence="1 5" id="KW-0540">Nuclease</keyword>
<dbReference type="InterPro" id="IPR017705">
    <property type="entry name" value="Ribonuclease_Y"/>
</dbReference>
<dbReference type="GO" id="GO:0004521">
    <property type="term" value="F:RNA endonuclease activity"/>
    <property type="evidence" value="ECO:0007669"/>
    <property type="project" value="UniProtKB-UniRule"/>
</dbReference>
<dbReference type="InterPro" id="IPR022711">
    <property type="entry name" value="RNase_Y_N"/>
</dbReference>
<dbReference type="STRING" id="518766.Rmar_0615"/>
<dbReference type="Gene3D" id="1.10.3210.10">
    <property type="entry name" value="Hypothetical protein af1432"/>
    <property type="match status" value="1"/>
</dbReference>
<evidence type="ECO:0000313" key="10">
    <source>
        <dbReference type="Proteomes" id="UP000002221"/>
    </source>
</evidence>
<dbReference type="InterPro" id="IPR003607">
    <property type="entry name" value="HD/PDEase_dom"/>
</dbReference>
<dbReference type="PANTHER" id="PTHR12826:SF15">
    <property type="entry name" value="RIBONUCLEASE Y"/>
    <property type="match status" value="1"/>
</dbReference>
<evidence type="ECO:0000256" key="6">
    <source>
        <dbReference type="NCBIfam" id="TIGR03319"/>
    </source>
</evidence>
<dbReference type="Proteomes" id="UP000002221">
    <property type="component" value="Chromosome"/>
</dbReference>
<evidence type="ECO:0000256" key="1">
    <source>
        <dbReference type="ARBA" id="ARBA00022722"/>
    </source>
</evidence>
<dbReference type="HOGENOM" id="CLU_028328_1_0_10"/>
<evidence type="ECO:0000256" key="7">
    <source>
        <dbReference type="SAM" id="Coils"/>
    </source>
</evidence>
<keyword evidence="3 5" id="KW-0378">Hydrolase</keyword>
<dbReference type="NCBIfam" id="TIGR00277">
    <property type="entry name" value="HDIG"/>
    <property type="match status" value="1"/>
</dbReference>
<dbReference type="NCBIfam" id="TIGR03319">
    <property type="entry name" value="RNase_Y"/>
    <property type="match status" value="1"/>
</dbReference>
<evidence type="ECO:0000259" key="8">
    <source>
        <dbReference type="PROSITE" id="PS51831"/>
    </source>
</evidence>
<dbReference type="SUPFAM" id="SSF109604">
    <property type="entry name" value="HD-domain/PDEase-like"/>
    <property type="match status" value="1"/>
</dbReference>
<dbReference type="eggNOG" id="COG1418">
    <property type="taxonomic scope" value="Bacteria"/>
</dbReference>
<organism evidence="9 10">
    <name type="scientific">Rhodothermus marinus (strain ATCC 43812 / DSM 4252 / R-10)</name>
    <name type="common">Rhodothermus obamensis</name>
    <dbReference type="NCBI Taxonomy" id="518766"/>
    <lineage>
        <taxon>Bacteria</taxon>
        <taxon>Pseudomonadati</taxon>
        <taxon>Rhodothermota</taxon>
        <taxon>Rhodothermia</taxon>
        <taxon>Rhodothermales</taxon>
        <taxon>Rhodothermaceae</taxon>
        <taxon>Rhodothermus</taxon>
    </lineage>
</organism>
<dbReference type="PROSITE" id="PS51831">
    <property type="entry name" value="HD"/>
    <property type="match status" value="1"/>
</dbReference>
<dbReference type="InterPro" id="IPR004088">
    <property type="entry name" value="KH_dom_type_1"/>
</dbReference>
<keyword evidence="10" id="KW-1185">Reference proteome</keyword>
<dbReference type="InterPro" id="IPR006675">
    <property type="entry name" value="HDIG_dom"/>
</dbReference>
<dbReference type="CDD" id="cd00077">
    <property type="entry name" value="HDc"/>
    <property type="match status" value="1"/>
</dbReference>
<accession>D0MFI8</accession>